<feature type="compositionally biased region" description="Polar residues" evidence="1">
    <location>
        <begin position="85"/>
        <end position="112"/>
    </location>
</feature>
<name>A0A2N5T253_9BASI</name>
<sequence>MQQRWSSDYLVGSINSGPAIQQPYQAHQYQYGSEAPANPFPQTFQQPAIQQQAPFQQPSQMQGNGQRNGGSWKGQQSRGYKGKNFNPNFQENRNRQQVGGSGATGAQNANQQ</sequence>
<proteinExistence type="predicted"/>
<evidence type="ECO:0000313" key="3">
    <source>
        <dbReference type="Proteomes" id="UP000235392"/>
    </source>
</evidence>
<organism evidence="2 3">
    <name type="scientific">Puccinia coronata f. sp. avenae</name>
    <dbReference type="NCBI Taxonomy" id="200324"/>
    <lineage>
        <taxon>Eukaryota</taxon>
        <taxon>Fungi</taxon>
        <taxon>Dikarya</taxon>
        <taxon>Basidiomycota</taxon>
        <taxon>Pucciniomycotina</taxon>
        <taxon>Pucciniomycetes</taxon>
        <taxon>Pucciniales</taxon>
        <taxon>Pucciniaceae</taxon>
        <taxon>Puccinia</taxon>
    </lineage>
</organism>
<protein>
    <submittedName>
        <fullName evidence="2">Uncharacterized protein</fullName>
    </submittedName>
</protein>
<dbReference type="Proteomes" id="UP000235392">
    <property type="component" value="Unassembled WGS sequence"/>
</dbReference>
<evidence type="ECO:0000313" key="2">
    <source>
        <dbReference type="EMBL" id="PLW19569.1"/>
    </source>
</evidence>
<accession>A0A2N5T253</accession>
<comment type="caution">
    <text evidence="2">The sequence shown here is derived from an EMBL/GenBank/DDBJ whole genome shotgun (WGS) entry which is preliminary data.</text>
</comment>
<feature type="compositionally biased region" description="Low complexity" evidence="1">
    <location>
        <begin position="40"/>
        <end position="62"/>
    </location>
</feature>
<evidence type="ECO:0000256" key="1">
    <source>
        <dbReference type="SAM" id="MobiDB-lite"/>
    </source>
</evidence>
<dbReference type="EMBL" id="PGCI01000712">
    <property type="protein sequence ID" value="PLW19569.1"/>
    <property type="molecule type" value="Genomic_DNA"/>
</dbReference>
<dbReference type="AlphaFoldDB" id="A0A2N5T253"/>
<gene>
    <name evidence="2" type="ORF">PCASD_21097</name>
</gene>
<reference evidence="2 3" key="1">
    <citation type="submission" date="2017-11" db="EMBL/GenBank/DDBJ databases">
        <title>De novo assembly and phasing of dikaryotic genomes from two isolates of Puccinia coronata f. sp. avenae, the causal agent of oat crown rust.</title>
        <authorList>
            <person name="Miller M.E."/>
            <person name="Zhang Y."/>
            <person name="Omidvar V."/>
            <person name="Sperschneider J."/>
            <person name="Schwessinger B."/>
            <person name="Raley C."/>
            <person name="Palmer J.M."/>
            <person name="Garnica D."/>
            <person name="Upadhyaya N."/>
            <person name="Rathjen J."/>
            <person name="Taylor J.M."/>
            <person name="Park R.F."/>
            <person name="Dodds P.N."/>
            <person name="Hirsch C.D."/>
            <person name="Kianian S.F."/>
            <person name="Figueroa M."/>
        </authorList>
    </citation>
    <scope>NUCLEOTIDE SEQUENCE [LARGE SCALE GENOMIC DNA]</scope>
    <source>
        <strain evidence="2">12SD80</strain>
    </source>
</reference>
<feature type="region of interest" description="Disordered" evidence="1">
    <location>
        <begin position="25"/>
        <end position="112"/>
    </location>
</feature>